<dbReference type="OrthoDB" id="4736977at2"/>
<keyword evidence="2" id="KW-1185">Reference proteome</keyword>
<gene>
    <name evidence="1" type="ORF">SAMN04488500_10736</name>
</gene>
<name>A0A1W2BCP9_9FIRM</name>
<sequence>MQFYKRKIGFFSLFIALVLLCLPIENVHSSARVDCSYSEVKQQEMTILNNSPYHVTALFICPANSEEWQEVLEGTELRCGKQRNVIFNLDNSVCKWDIKVVDSSGNFTVFQNLQIKQEFTSINYYYKNGSGRIRFAVG</sequence>
<organism evidence="1 2">
    <name type="scientific">Sporomusa malonica</name>
    <dbReference type="NCBI Taxonomy" id="112901"/>
    <lineage>
        <taxon>Bacteria</taxon>
        <taxon>Bacillati</taxon>
        <taxon>Bacillota</taxon>
        <taxon>Negativicutes</taxon>
        <taxon>Selenomonadales</taxon>
        <taxon>Sporomusaceae</taxon>
        <taxon>Sporomusa</taxon>
    </lineage>
</organism>
<protein>
    <submittedName>
        <fullName evidence="1">Uncharacterized protein</fullName>
    </submittedName>
</protein>
<evidence type="ECO:0000313" key="2">
    <source>
        <dbReference type="Proteomes" id="UP000192738"/>
    </source>
</evidence>
<accession>A0A1W2BCP9</accession>
<dbReference type="AlphaFoldDB" id="A0A1W2BCP9"/>
<reference evidence="1 2" key="1">
    <citation type="submission" date="2017-04" db="EMBL/GenBank/DDBJ databases">
        <authorList>
            <person name="Afonso C.L."/>
            <person name="Miller P.J."/>
            <person name="Scott M.A."/>
            <person name="Spackman E."/>
            <person name="Goraichik I."/>
            <person name="Dimitrov K.M."/>
            <person name="Suarez D.L."/>
            <person name="Swayne D.E."/>
        </authorList>
    </citation>
    <scope>NUCLEOTIDE SEQUENCE [LARGE SCALE GENOMIC DNA]</scope>
    <source>
        <strain evidence="1 2">DSM 5090</strain>
    </source>
</reference>
<evidence type="ECO:0000313" key="1">
    <source>
        <dbReference type="EMBL" id="SMC70158.1"/>
    </source>
</evidence>
<dbReference type="EMBL" id="FWXI01000007">
    <property type="protein sequence ID" value="SMC70158.1"/>
    <property type="molecule type" value="Genomic_DNA"/>
</dbReference>
<dbReference type="RefSeq" id="WP_084575550.1">
    <property type="nucleotide sequence ID" value="NZ_CP155572.1"/>
</dbReference>
<proteinExistence type="predicted"/>
<dbReference type="Proteomes" id="UP000192738">
    <property type="component" value="Unassembled WGS sequence"/>
</dbReference>